<reference evidence="3 4" key="1">
    <citation type="submission" date="2019-10" db="EMBL/GenBank/DDBJ databases">
        <title>Draft whole-genome sequence of the purple nonsulfur photosynthetic bacterium Roseospira navarrensis DSM 15114.</title>
        <authorList>
            <person name="Kyndt J.A."/>
            <person name="Meyer T.E."/>
        </authorList>
    </citation>
    <scope>NUCLEOTIDE SEQUENCE [LARGE SCALE GENOMIC DNA]</scope>
    <source>
        <strain evidence="3 4">DSM 15114</strain>
    </source>
</reference>
<evidence type="ECO:0000256" key="2">
    <source>
        <dbReference type="ARBA" id="ARBA00022649"/>
    </source>
</evidence>
<dbReference type="OrthoDB" id="9799097at2"/>
<sequence length="96" mass="10309">MSRSETIRARVDPAVKAEAEAVFADLGLSASQAITLFYRQVSLNRGLPFPVRLPNAETREALAQARARQDLSAFDSVADLMAADTPESGSPSDSRT</sequence>
<dbReference type="RefSeq" id="WP_153346238.1">
    <property type="nucleotide sequence ID" value="NZ_WIVE01000071.1"/>
</dbReference>
<accession>A0A7X2D4N1</accession>
<keyword evidence="4" id="KW-1185">Reference proteome</keyword>
<dbReference type="GO" id="GO:0015643">
    <property type="term" value="F:toxic substance binding"/>
    <property type="evidence" value="ECO:0007669"/>
    <property type="project" value="InterPro"/>
</dbReference>
<comment type="caution">
    <text evidence="3">The sequence shown here is derived from an EMBL/GenBank/DDBJ whole genome shotgun (WGS) entry which is preliminary data.</text>
</comment>
<organism evidence="3 4">
    <name type="scientific">Roseospira navarrensis</name>
    <dbReference type="NCBI Taxonomy" id="140058"/>
    <lineage>
        <taxon>Bacteria</taxon>
        <taxon>Pseudomonadati</taxon>
        <taxon>Pseudomonadota</taxon>
        <taxon>Alphaproteobacteria</taxon>
        <taxon>Rhodospirillales</taxon>
        <taxon>Rhodospirillaceae</taxon>
        <taxon>Roseospira</taxon>
    </lineage>
</organism>
<evidence type="ECO:0000256" key="1">
    <source>
        <dbReference type="ARBA" id="ARBA00010562"/>
    </source>
</evidence>
<dbReference type="Pfam" id="PF04221">
    <property type="entry name" value="RelB"/>
    <property type="match status" value="1"/>
</dbReference>
<dbReference type="InterPro" id="IPR013321">
    <property type="entry name" value="Arc_rbn_hlx_hlx"/>
</dbReference>
<dbReference type="PIRSF" id="PIRSF003108">
    <property type="entry name" value="DinJ"/>
    <property type="match status" value="1"/>
</dbReference>
<dbReference type="PANTHER" id="PTHR38781">
    <property type="entry name" value="ANTITOXIN DINJ-RELATED"/>
    <property type="match status" value="1"/>
</dbReference>
<dbReference type="GO" id="GO:0006355">
    <property type="term" value="P:regulation of DNA-templated transcription"/>
    <property type="evidence" value="ECO:0007669"/>
    <property type="project" value="InterPro"/>
</dbReference>
<name>A0A7X2D4N1_9PROT</name>
<proteinExistence type="inferred from homology"/>
<gene>
    <name evidence="3" type="ORF">GHC57_16450</name>
</gene>
<dbReference type="NCBIfam" id="TIGR02384">
    <property type="entry name" value="RelB_DinJ"/>
    <property type="match status" value="1"/>
</dbReference>
<keyword evidence="2" id="KW-1277">Toxin-antitoxin system</keyword>
<protein>
    <submittedName>
        <fullName evidence="3">Type II toxin-antitoxin system RelB/DinJ family antitoxin</fullName>
    </submittedName>
</protein>
<dbReference type="AlphaFoldDB" id="A0A7X2D4N1"/>
<dbReference type="InterPro" id="IPR026262">
    <property type="entry name" value="DinJ"/>
</dbReference>
<evidence type="ECO:0000313" key="4">
    <source>
        <dbReference type="Proteomes" id="UP000434582"/>
    </source>
</evidence>
<dbReference type="GO" id="GO:0000987">
    <property type="term" value="F:cis-regulatory region sequence-specific DNA binding"/>
    <property type="evidence" value="ECO:0007669"/>
    <property type="project" value="InterPro"/>
</dbReference>
<dbReference type="EMBL" id="WIVE01000071">
    <property type="protein sequence ID" value="MQX38108.1"/>
    <property type="molecule type" value="Genomic_DNA"/>
</dbReference>
<dbReference type="Proteomes" id="UP000434582">
    <property type="component" value="Unassembled WGS sequence"/>
</dbReference>
<dbReference type="InterPro" id="IPR007337">
    <property type="entry name" value="RelB/DinJ"/>
</dbReference>
<comment type="similarity">
    <text evidence="1">Belongs to the RelB/DinJ antitoxin family.</text>
</comment>
<dbReference type="GO" id="GO:0006351">
    <property type="term" value="P:DNA-templated transcription"/>
    <property type="evidence" value="ECO:0007669"/>
    <property type="project" value="TreeGrafter"/>
</dbReference>
<dbReference type="PANTHER" id="PTHR38781:SF1">
    <property type="entry name" value="ANTITOXIN DINJ-RELATED"/>
    <property type="match status" value="1"/>
</dbReference>
<evidence type="ECO:0000313" key="3">
    <source>
        <dbReference type="EMBL" id="MQX38108.1"/>
    </source>
</evidence>
<dbReference type="GO" id="GO:0044010">
    <property type="term" value="P:single-species biofilm formation"/>
    <property type="evidence" value="ECO:0007669"/>
    <property type="project" value="InterPro"/>
</dbReference>
<dbReference type="Gene3D" id="1.10.1220.10">
    <property type="entry name" value="Met repressor-like"/>
    <property type="match status" value="1"/>
</dbReference>